<keyword evidence="2" id="KW-0808">Transferase</keyword>
<protein>
    <submittedName>
        <fullName evidence="2">Putative Ser proteinkinase</fullName>
    </submittedName>
</protein>
<sequence length="151" mass="16640">MKALFIAAAAALLPATAMAKGATYTYQDRTECSAYYSTLGTIGDFKDLSEIEASSWAGRMNYEDEQAHPEDDILHSGKIFHDVSSRYRAMQSELPRNPSAQDLAAFRAKYDKKCRAIAKQQCALAEAGGNACDVFTPAERENIYSSSDNRH</sequence>
<dbReference type="STRING" id="1123510.GCA_000620025_00467"/>
<dbReference type="RefSeq" id="WP_027705809.1">
    <property type="nucleotide sequence ID" value="NZ_AP018933.1"/>
</dbReference>
<feature type="signal peptide" evidence="1">
    <location>
        <begin position="1"/>
        <end position="19"/>
    </location>
</feature>
<reference evidence="2 3" key="1">
    <citation type="submission" date="2018-09" db="EMBL/GenBank/DDBJ databases">
        <title>Zymobacter palmae IAM14233 (=T109) whole genome analysis.</title>
        <authorList>
            <person name="Yanase H."/>
        </authorList>
    </citation>
    <scope>NUCLEOTIDE SEQUENCE [LARGE SCALE GENOMIC DNA]</scope>
    <source>
        <strain evidence="2 3">IAM14233</strain>
    </source>
</reference>
<dbReference type="GO" id="GO:0016301">
    <property type="term" value="F:kinase activity"/>
    <property type="evidence" value="ECO:0007669"/>
    <property type="project" value="UniProtKB-KW"/>
</dbReference>
<keyword evidence="1" id="KW-0732">Signal</keyword>
<evidence type="ECO:0000313" key="2">
    <source>
        <dbReference type="EMBL" id="BBG30230.1"/>
    </source>
</evidence>
<organism evidence="2 3">
    <name type="scientific">Zymobacter palmae</name>
    <dbReference type="NCBI Taxonomy" id="33074"/>
    <lineage>
        <taxon>Bacteria</taxon>
        <taxon>Pseudomonadati</taxon>
        <taxon>Pseudomonadota</taxon>
        <taxon>Gammaproteobacteria</taxon>
        <taxon>Oceanospirillales</taxon>
        <taxon>Halomonadaceae</taxon>
        <taxon>Zymobacter group</taxon>
        <taxon>Zymobacter</taxon>
    </lineage>
</organism>
<proteinExistence type="predicted"/>
<dbReference type="Proteomes" id="UP000267342">
    <property type="component" value="Chromosome"/>
</dbReference>
<keyword evidence="3" id="KW-1185">Reference proteome</keyword>
<accession>A0A348HF28</accession>
<feature type="chain" id="PRO_5016716458" evidence="1">
    <location>
        <begin position="20"/>
        <end position="151"/>
    </location>
</feature>
<evidence type="ECO:0000256" key="1">
    <source>
        <dbReference type="SAM" id="SignalP"/>
    </source>
</evidence>
<dbReference type="KEGG" id="zpl:ZBT109_1470"/>
<dbReference type="AlphaFoldDB" id="A0A348HF28"/>
<dbReference type="EMBL" id="AP018933">
    <property type="protein sequence ID" value="BBG30230.1"/>
    <property type="molecule type" value="Genomic_DNA"/>
</dbReference>
<evidence type="ECO:0000313" key="3">
    <source>
        <dbReference type="Proteomes" id="UP000267342"/>
    </source>
</evidence>
<keyword evidence="2" id="KW-0418">Kinase</keyword>
<gene>
    <name evidence="2" type="ORF">ZBT109_1470</name>
</gene>
<name>A0A348HF28_9GAMM</name>